<dbReference type="GO" id="GO:0031179">
    <property type="term" value="P:peptide modification"/>
    <property type="evidence" value="ECO:0007669"/>
    <property type="project" value="InterPro"/>
</dbReference>
<evidence type="ECO:0000256" key="1">
    <source>
        <dbReference type="PIRSR" id="PIRSR607822-1"/>
    </source>
</evidence>
<dbReference type="Gene3D" id="1.50.10.20">
    <property type="match status" value="1"/>
</dbReference>
<comment type="caution">
    <text evidence="2">The sequence shown here is derived from an EMBL/GenBank/DDBJ whole genome shotgun (WGS) entry which is preliminary data.</text>
</comment>
<dbReference type="PATRIC" id="fig|883112.3.peg.1262"/>
<accession>K1LBV2</accession>
<dbReference type="GO" id="GO:0046872">
    <property type="term" value="F:metal ion binding"/>
    <property type="evidence" value="ECO:0007669"/>
    <property type="project" value="UniProtKB-KW"/>
</dbReference>
<dbReference type="STRING" id="883112.HMPREF9707_01267"/>
<proteinExistence type="predicted"/>
<dbReference type="RefSeq" id="WP_006701910.1">
    <property type="nucleotide sequence ID" value="NZ_JH932301.1"/>
</dbReference>
<protein>
    <recommendedName>
        <fullName evidence="4">Lanthionine synthetase C-like protein</fullName>
    </recommendedName>
</protein>
<dbReference type="AlphaFoldDB" id="K1LBV2"/>
<keyword evidence="3" id="KW-1185">Reference proteome</keyword>
<dbReference type="EMBL" id="AGZE01000034">
    <property type="protein sequence ID" value="EKB54090.1"/>
    <property type="molecule type" value="Genomic_DNA"/>
</dbReference>
<gene>
    <name evidence="2" type="ORF">HMPREF9707_01267</name>
</gene>
<feature type="binding site" evidence="1">
    <location>
        <position position="304"/>
    </location>
    <ligand>
        <name>Zn(2+)</name>
        <dbReference type="ChEBI" id="CHEBI:29105"/>
    </ligand>
</feature>
<organism evidence="2 3">
    <name type="scientific">Falseniella ignava CCUG 37419</name>
    <dbReference type="NCBI Taxonomy" id="883112"/>
    <lineage>
        <taxon>Bacteria</taxon>
        <taxon>Bacillati</taxon>
        <taxon>Bacillota</taxon>
        <taxon>Bacilli</taxon>
        <taxon>Lactobacillales</taxon>
        <taxon>Aerococcaceae</taxon>
        <taxon>Falseniella</taxon>
    </lineage>
</organism>
<name>K1LBV2_9LACT</name>
<dbReference type="HOGENOM" id="CLU_705455_0_0_9"/>
<reference evidence="2 3" key="1">
    <citation type="submission" date="2012-07" db="EMBL/GenBank/DDBJ databases">
        <title>The Genome Sequence of Facklamia ignava CCUG 37419.</title>
        <authorList>
            <consortium name="The Broad Institute Genome Sequencing Platform"/>
            <person name="Earl A."/>
            <person name="Ward D."/>
            <person name="Feldgarden M."/>
            <person name="Gevers D."/>
            <person name="Huys G."/>
            <person name="Walker B."/>
            <person name="Young S.K."/>
            <person name="Zeng Q."/>
            <person name="Gargeya S."/>
            <person name="Fitzgerald M."/>
            <person name="Haas B."/>
            <person name="Abouelleil A."/>
            <person name="Alvarado L."/>
            <person name="Arachchi H.M."/>
            <person name="Berlin A.M."/>
            <person name="Chapman S.B."/>
            <person name="Goldberg J."/>
            <person name="Griggs A."/>
            <person name="Gujja S."/>
            <person name="Hansen M."/>
            <person name="Howarth C."/>
            <person name="Imamovic A."/>
            <person name="Larimer J."/>
            <person name="McCowen C."/>
            <person name="Montmayeur A."/>
            <person name="Murphy C."/>
            <person name="Neiman D."/>
            <person name="Pearson M."/>
            <person name="Priest M."/>
            <person name="Roberts A."/>
            <person name="Saif S."/>
            <person name="Shea T."/>
            <person name="Sisk P."/>
            <person name="Sykes S."/>
            <person name="Wortman J."/>
            <person name="Nusbaum C."/>
            <person name="Birren B."/>
        </authorList>
    </citation>
    <scope>NUCLEOTIDE SEQUENCE [LARGE SCALE GENOMIC DNA]</scope>
    <source>
        <strain evidence="2 3">CCUG 37419</strain>
    </source>
</reference>
<dbReference type="SUPFAM" id="SSF158745">
    <property type="entry name" value="LanC-like"/>
    <property type="match status" value="1"/>
</dbReference>
<dbReference type="Pfam" id="PF05147">
    <property type="entry name" value="LANC_like"/>
    <property type="match status" value="1"/>
</dbReference>
<dbReference type="Proteomes" id="UP000005147">
    <property type="component" value="Unassembled WGS sequence"/>
</dbReference>
<evidence type="ECO:0000313" key="2">
    <source>
        <dbReference type="EMBL" id="EKB54090.1"/>
    </source>
</evidence>
<sequence length="391" mass="45078">MNNEYTKIINELSSLTLENIHRKNQCDKPFYPLDLLSYLTLTNIRFLEYDNHEKYIIFKNEFYTSLNKLRVDVDNISLWNGITTVLFVIETILENDKIGEMTKDLKVVFNQLYGKFGDSLEVYLKRKNFVFQDLDIVSGVSGVISYLVQSKYNLSTNKKVLQQLLELIVELSCATSDSESSPISNMNNSFIGFSHGEIGLYTMAYKASRLLNDIDSEKKMISMIISILGKRFNNNLLKNFDINALNNSWCHGYAGLIKSYRIIRNSSFVSPKIRSLYDNFVDIYVNNMIHLSKDNFYGSSIICHGLSGLIYEVSLIDYVSYPEEIINYLMRMLMEMYKPDTYVKFTDHYLALEYNRGEIPTDIINGFEGVLLVINSVINKKPYIGDLIFGG</sequence>
<evidence type="ECO:0000313" key="3">
    <source>
        <dbReference type="Proteomes" id="UP000005147"/>
    </source>
</evidence>
<dbReference type="InterPro" id="IPR007822">
    <property type="entry name" value="LANC-like"/>
</dbReference>
<keyword evidence="1" id="KW-0862">Zinc</keyword>
<feature type="binding site" evidence="1">
    <location>
        <position position="303"/>
    </location>
    <ligand>
        <name>Zn(2+)</name>
        <dbReference type="ChEBI" id="CHEBI:29105"/>
    </ligand>
</feature>
<evidence type="ECO:0008006" key="4">
    <source>
        <dbReference type="Google" id="ProtNLM"/>
    </source>
</evidence>
<dbReference type="PRINTS" id="PR01950">
    <property type="entry name" value="LANCSUPER"/>
</dbReference>
<feature type="binding site" evidence="1">
    <location>
        <position position="250"/>
    </location>
    <ligand>
        <name>Zn(2+)</name>
        <dbReference type="ChEBI" id="CHEBI:29105"/>
    </ligand>
</feature>
<keyword evidence="1" id="KW-0479">Metal-binding</keyword>